<comment type="similarity">
    <text evidence="7">Belongs to the peptidase S1 family. CLIP subfamily.</text>
</comment>
<reference evidence="9" key="1">
    <citation type="journal article" date="2019" name="bioRxiv">
        <title>The Genome of the Zebra Mussel, Dreissena polymorpha: A Resource for Invasive Species Research.</title>
        <authorList>
            <person name="McCartney M.A."/>
            <person name="Auch B."/>
            <person name="Kono T."/>
            <person name="Mallez S."/>
            <person name="Zhang Y."/>
            <person name="Obille A."/>
            <person name="Becker A."/>
            <person name="Abrahante J.E."/>
            <person name="Garbe J."/>
            <person name="Badalamenti J.P."/>
            <person name="Herman A."/>
            <person name="Mangelson H."/>
            <person name="Liachko I."/>
            <person name="Sullivan S."/>
            <person name="Sone E.D."/>
            <person name="Koren S."/>
            <person name="Silverstein K.A.T."/>
            <person name="Beckman K.B."/>
            <person name="Gohl D.M."/>
        </authorList>
    </citation>
    <scope>NUCLEOTIDE SEQUENCE</scope>
    <source>
        <strain evidence="9">Duluth1</strain>
        <tissue evidence="9">Whole animal</tissue>
    </source>
</reference>
<dbReference type="PANTHER" id="PTHR24264:SF65">
    <property type="entry name" value="SRCR DOMAIN-CONTAINING PROTEIN"/>
    <property type="match status" value="1"/>
</dbReference>
<reference evidence="9" key="2">
    <citation type="submission" date="2020-11" db="EMBL/GenBank/DDBJ databases">
        <authorList>
            <person name="McCartney M.A."/>
            <person name="Auch B."/>
            <person name="Kono T."/>
            <person name="Mallez S."/>
            <person name="Becker A."/>
            <person name="Gohl D.M."/>
            <person name="Silverstein K.A.T."/>
            <person name="Koren S."/>
            <person name="Bechman K.B."/>
            <person name="Herman A."/>
            <person name="Abrahante J.E."/>
            <person name="Garbe J."/>
        </authorList>
    </citation>
    <scope>NUCLEOTIDE SEQUENCE</scope>
    <source>
        <strain evidence="9">Duluth1</strain>
        <tissue evidence="9">Whole animal</tissue>
    </source>
</reference>
<dbReference type="EMBL" id="JAIWYP010000001">
    <property type="protein sequence ID" value="KAH3891059.1"/>
    <property type="molecule type" value="Genomic_DNA"/>
</dbReference>
<keyword evidence="4" id="KW-0378">Hydrolase</keyword>
<keyword evidence="10" id="KW-1185">Reference proteome</keyword>
<dbReference type="Pfam" id="PF00089">
    <property type="entry name" value="Trypsin"/>
    <property type="match status" value="1"/>
</dbReference>
<proteinExistence type="inferred from homology"/>
<keyword evidence="5" id="KW-0720">Serine protease</keyword>
<organism evidence="9 10">
    <name type="scientific">Dreissena polymorpha</name>
    <name type="common">Zebra mussel</name>
    <name type="synonym">Mytilus polymorpha</name>
    <dbReference type="NCBI Taxonomy" id="45954"/>
    <lineage>
        <taxon>Eukaryota</taxon>
        <taxon>Metazoa</taxon>
        <taxon>Spiralia</taxon>
        <taxon>Lophotrochozoa</taxon>
        <taxon>Mollusca</taxon>
        <taxon>Bivalvia</taxon>
        <taxon>Autobranchia</taxon>
        <taxon>Heteroconchia</taxon>
        <taxon>Euheterodonta</taxon>
        <taxon>Imparidentia</taxon>
        <taxon>Neoheterodontei</taxon>
        <taxon>Myida</taxon>
        <taxon>Dreissenoidea</taxon>
        <taxon>Dreissenidae</taxon>
        <taxon>Dreissena</taxon>
    </lineage>
</organism>
<dbReference type="SUPFAM" id="SSF50494">
    <property type="entry name" value="Trypsin-like serine proteases"/>
    <property type="match status" value="1"/>
</dbReference>
<dbReference type="PROSITE" id="PS00135">
    <property type="entry name" value="TRYPSIN_SER"/>
    <property type="match status" value="1"/>
</dbReference>
<evidence type="ECO:0000256" key="3">
    <source>
        <dbReference type="ARBA" id="ARBA00022670"/>
    </source>
</evidence>
<comment type="caution">
    <text evidence="9">The sequence shown here is derived from an EMBL/GenBank/DDBJ whole genome shotgun (WGS) entry which is preliminary data.</text>
</comment>
<dbReference type="InterPro" id="IPR001254">
    <property type="entry name" value="Trypsin_dom"/>
</dbReference>
<keyword evidence="2" id="KW-0964">Secreted</keyword>
<evidence type="ECO:0000259" key="8">
    <source>
        <dbReference type="PROSITE" id="PS50240"/>
    </source>
</evidence>
<evidence type="ECO:0000313" key="9">
    <source>
        <dbReference type="EMBL" id="KAH3891059.1"/>
    </source>
</evidence>
<keyword evidence="3" id="KW-0645">Protease</keyword>
<dbReference type="InterPro" id="IPR033116">
    <property type="entry name" value="TRYPSIN_SER"/>
</dbReference>
<dbReference type="AlphaFoldDB" id="A0A9D4S3D4"/>
<evidence type="ECO:0000313" key="10">
    <source>
        <dbReference type="Proteomes" id="UP000828390"/>
    </source>
</evidence>
<dbReference type="GO" id="GO:0006508">
    <property type="term" value="P:proteolysis"/>
    <property type="evidence" value="ECO:0007669"/>
    <property type="project" value="UniProtKB-KW"/>
</dbReference>
<gene>
    <name evidence="9" type="ORF">DPMN_015150</name>
</gene>
<evidence type="ECO:0000256" key="7">
    <source>
        <dbReference type="ARBA" id="ARBA00024195"/>
    </source>
</evidence>
<comment type="subcellular location">
    <subcellularLocation>
        <location evidence="1">Secreted</location>
    </subcellularLocation>
</comment>
<dbReference type="GO" id="GO:0004252">
    <property type="term" value="F:serine-type endopeptidase activity"/>
    <property type="evidence" value="ECO:0007669"/>
    <property type="project" value="InterPro"/>
</dbReference>
<dbReference type="InterPro" id="IPR050127">
    <property type="entry name" value="Serine_Proteases_S1"/>
</dbReference>
<dbReference type="InterPro" id="IPR001314">
    <property type="entry name" value="Peptidase_S1A"/>
</dbReference>
<evidence type="ECO:0000256" key="4">
    <source>
        <dbReference type="ARBA" id="ARBA00022801"/>
    </source>
</evidence>
<sequence length="152" mass="16692">MSFLHDIALVKLSRPAYMSEYVNTICIEPNYTPPYHTHCVTAGWGALQEGAFFSPEMPHHASVQIVPTSVCADRYVPENETKSFTSAICAAAEGKDSCQGDSGGPLACFHEGHWTLVGVVSFGAGCARPEYPGVYMRVNHFYDWIQTVIETN</sequence>
<dbReference type="Gene3D" id="2.40.10.10">
    <property type="entry name" value="Trypsin-like serine proteases"/>
    <property type="match status" value="1"/>
</dbReference>
<evidence type="ECO:0000256" key="1">
    <source>
        <dbReference type="ARBA" id="ARBA00004613"/>
    </source>
</evidence>
<dbReference type="PRINTS" id="PR00722">
    <property type="entry name" value="CHYMOTRYPSIN"/>
</dbReference>
<feature type="domain" description="Peptidase S1" evidence="8">
    <location>
        <begin position="1"/>
        <end position="150"/>
    </location>
</feature>
<dbReference type="FunFam" id="2.40.10.10:FF:000002">
    <property type="entry name" value="Transmembrane protease serine"/>
    <property type="match status" value="1"/>
</dbReference>
<dbReference type="InterPro" id="IPR009003">
    <property type="entry name" value="Peptidase_S1_PA"/>
</dbReference>
<keyword evidence="6" id="KW-1015">Disulfide bond</keyword>
<dbReference type="GO" id="GO:0005615">
    <property type="term" value="C:extracellular space"/>
    <property type="evidence" value="ECO:0007669"/>
    <property type="project" value="TreeGrafter"/>
</dbReference>
<dbReference type="CDD" id="cd00190">
    <property type="entry name" value="Tryp_SPc"/>
    <property type="match status" value="1"/>
</dbReference>
<accession>A0A9D4S3D4</accession>
<dbReference type="PANTHER" id="PTHR24264">
    <property type="entry name" value="TRYPSIN-RELATED"/>
    <property type="match status" value="1"/>
</dbReference>
<dbReference type="SMART" id="SM00020">
    <property type="entry name" value="Tryp_SPc"/>
    <property type="match status" value="1"/>
</dbReference>
<dbReference type="Proteomes" id="UP000828390">
    <property type="component" value="Unassembled WGS sequence"/>
</dbReference>
<dbReference type="PROSITE" id="PS50240">
    <property type="entry name" value="TRYPSIN_DOM"/>
    <property type="match status" value="1"/>
</dbReference>
<evidence type="ECO:0000256" key="5">
    <source>
        <dbReference type="ARBA" id="ARBA00022825"/>
    </source>
</evidence>
<name>A0A9D4S3D4_DREPO</name>
<evidence type="ECO:0000256" key="2">
    <source>
        <dbReference type="ARBA" id="ARBA00022525"/>
    </source>
</evidence>
<dbReference type="InterPro" id="IPR043504">
    <property type="entry name" value="Peptidase_S1_PA_chymotrypsin"/>
</dbReference>
<evidence type="ECO:0000256" key="6">
    <source>
        <dbReference type="ARBA" id="ARBA00023157"/>
    </source>
</evidence>
<protein>
    <recommendedName>
        <fullName evidence="8">Peptidase S1 domain-containing protein</fullName>
    </recommendedName>
</protein>